<dbReference type="GO" id="GO:0140581">
    <property type="term" value="F:P-type monovalent copper transporter activity"/>
    <property type="evidence" value="ECO:0007669"/>
    <property type="project" value="UniProtKB-EC"/>
</dbReference>
<dbReference type="FunFam" id="3.40.50.1000:FF:000144">
    <property type="entry name" value="copper-transporting ATPase 1 isoform X2"/>
    <property type="match status" value="1"/>
</dbReference>
<evidence type="ECO:0000259" key="22">
    <source>
        <dbReference type="PROSITE" id="PS50846"/>
    </source>
</evidence>
<dbReference type="InterPro" id="IPR036412">
    <property type="entry name" value="HAD-like_sf"/>
</dbReference>
<evidence type="ECO:0000256" key="17">
    <source>
        <dbReference type="ARBA" id="ARBA00023136"/>
    </source>
</evidence>
<comment type="subcellular location">
    <subcellularLocation>
        <location evidence="1">Cell membrane</location>
        <topology evidence="1">Multi-pass membrane protein</topology>
    </subcellularLocation>
</comment>
<evidence type="ECO:0000256" key="7">
    <source>
        <dbReference type="ARBA" id="ARBA00022692"/>
    </source>
</evidence>
<dbReference type="PROSITE" id="PS00154">
    <property type="entry name" value="ATPASE_E1_E2"/>
    <property type="match status" value="1"/>
</dbReference>
<evidence type="ECO:0000256" key="1">
    <source>
        <dbReference type="ARBA" id="ARBA00004651"/>
    </source>
</evidence>
<proteinExistence type="inferred from homology"/>
<dbReference type="Pfam" id="PF00702">
    <property type="entry name" value="Hydrolase"/>
    <property type="match status" value="1"/>
</dbReference>
<gene>
    <name evidence="23" type="ORF">MNODULE_21120</name>
</gene>
<dbReference type="InterPro" id="IPR006121">
    <property type="entry name" value="HMA_dom"/>
</dbReference>
<dbReference type="SFLD" id="SFLDS00003">
    <property type="entry name" value="Haloacid_Dehalogenase"/>
    <property type="match status" value="1"/>
</dbReference>
<dbReference type="Pfam" id="PF00403">
    <property type="entry name" value="HMA"/>
    <property type="match status" value="1"/>
</dbReference>
<reference evidence="23 24" key="1">
    <citation type="journal article" date="2020" name="Nature">
        <title>Bacterial chemolithoautotrophy via manganese oxidation.</title>
        <authorList>
            <person name="Yu H."/>
            <person name="Leadbetter J.R."/>
        </authorList>
    </citation>
    <scope>NUCLEOTIDE SEQUENCE [LARGE SCALE GENOMIC DNA]</scope>
    <source>
        <strain evidence="23 24">Mn-1</strain>
    </source>
</reference>
<evidence type="ECO:0000256" key="8">
    <source>
        <dbReference type="ARBA" id="ARBA00022723"/>
    </source>
</evidence>
<keyword evidence="15" id="KW-0186">Copper</keyword>
<feature type="domain" description="HMA" evidence="22">
    <location>
        <begin position="15"/>
        <end position="81"/>
    </location>
</feature>
<dbReference type="InterPro" id="IPR001757">
    <property type="entry name" value="P_typ_ATPase"/>
</dbReference>
<dbReference type="PANTHER" id="PTHR43520">
    <property type="entry name" value="ATP7, ISOFORM B"/>
    <property type="match status" value="1"/>
</dbReference>
<dbReference type="InterPro" id="IPR036163">
    <property type="entry name" value="HMA_dom_sf"/>
</dbReference>
<feature type="transmembrane region" description="Helical" evidence="20">
    <location>
        <begin position="709"/>
        <end position="731"/>
    </location>
</feature>
<dbReference type="PRINTS" id="PR00943">
    <property type="entry name" value="CUATPASE"/>
</dbReference>
<dbReference type="InterPro" id="IPR017969">
    <property type="entry name" value="Heavy-metal-associated_CS"/>
</dbReference>
<keyword evidence="24" id="KW-1185">Reference proteome</keyword>
<feature type="compositionally biased region" description="Basic and acidic residues" evidence="21">
    <location>
        <begin position="98"/>
        <end position="114"/>
    </location>
</feature>
<dbReference type="AlphaFoldDB" id="A0A7X6DUK7"/>
<dbReference type="EC" id="7.2.2.8" evidence="3"/>
<dbReference type="GO" id="GO:0055070">
    <property type="term" value="P:copper ion homeostasis"/>
    <property type="evidence" value="ECO:0007669"/>
    <property type="project" value="TreeGrafter"/>
</dbReference>
<dbReference type="EMBL" id="VTOW01000005">
    <property type="protein sequence ID" value="NKE73263.1"/>
    <property type="molecule type" value="Genomic_DNA"/>
</dbReference>
<evidence type="ECO:0000313" key="23">
    <source>
        <dbReference type="EMBL" id="NKE73263.1"/>
    </source>
</evidence>
<feature type="transmembrane region" description="Helical" evidence="20">
    <location>
        <begin position="184"/>
        <end position="203"/>
    </location>
</feature>
<keyword evidence="14 20" id="KW-1133">Transmembrane helix</keyword>
<evidence type="ECO:0000256" key="12">
    <source>
        <dbReference type="ARBA" id="ARBA00022842"/>
    </source>
</evidence>
<feature type="transmembrane region" description="Helical" evidence="20">
    <location>
        <begin position="122"/>
        <end position="140"/>
    </location>
</feature>
<keyword evidence="16" id="KW-0406">Ion transport</keyword>
<dbReference type="NCBIfam" id="TIGR01494">
    <property type="entry name" value="ATPase_P-type"/>
    <property type="match status" value="1"/>
</dbReference>
<dbReference type="InterPro" id="IPR008250">
    <property type="entry name" value="ATPase_P-typ_transduc_dom_A_sf"/>
</dbReference>
<dbReference type="GO" id="GO:0005886">
    <property type="term" value="C:plasma membrane"/>
    <property type="evidence" value="ECO:0007669"/>
    <property type="project" value="UniProtKB-SubCell"/>
</dbReference>
<dbReference type="GO" id="GO:0016887">
    <property type="term" value="F:ATP hydrolysis activity"/>
    <property type="evidence" value="ECO:0007669"/>
    <property type="project" value="InterPro"/>
</dbReference>
<dbReference type="Gene3D" id="2.70.150.10">
    <property type="entry name" value="Calcium-transporting ATPase, cytoplasmic transduction domain A"/>
    <property type="match status" value="1"/>
</dbReference>
<feature type="transmembrane region" description="Helical" evidence="20">
    <location>
        <begin position="367"/>
        <end position="388"/>
    </location>
</feature>
<keyword evidence="10" id="KW-0187">Copper transport</keyword>
<dbReference type="Gene3D" id="3.40.1110.10">
    <property type="entry name" value="Calcium-transporting ATPase, cytoplasmic domain N"/>
    <property type="match status" value="1"/>
</dbReference>
<evidence type="ECO:0000256" key="5">
    <source>
        <dbReference type="ARBA" id="ARBA00022475"/>
    </source>
</evidence>
<dbReference type="CDD" id="cd00371">
    <property type="entry name" value="HMA"/>
    <property type="match status" value="1"/>
</dbReference>
<name>A0A7X6DUK7_9BACT</name>
<dbReference type="PRINTS" id="PR00942">
    <property type="entry name" value="CUATPASEI"/>
</dbReference>
<dbReference type="InterPro" id="IPR018303">
    <property type="entry name" value="ATPase_P-typ_P_site"/>
</dbReference>
<dbReference type="InterPro" id="IPR023214">
    <property type="entry name" value="HAD_sf"/>
</dbReference>
<dbReference type="SFLD" id="SFLDF00027">
    <property type="entry name" value="p-type_atpase"/>
    <property type="match status" value="1"/>
</dbReference>
<keyword evidence="12" id="KW-0460">Magnesium</keyword>
<evidence type="ECO:0000256" key="11">
    <source>
        <dbReference type="ARBA" id="ARBA00022840"/>
    </source>
</evidence>
<comment type="caution">
    <text evidence="23">The sequence shown here is derived from an EMBL/GenBank/DDBJ whole genome shotgun (WGS) entry which is preliminary data.</text>
</comment>
<dbReference type="SUPFAM" id="SSF55008">
    <property type="entry name" value="HMA, heavy metal-associated domain"/>
    <property type="match status" value="1"/>
</dbReference>
<keyword evidence="13" id="KW-1278">Translocase</keyword>
<evidence type="ECO:0000256" key="18">
    <source>
        <dbReference type="ARBA" id="ARBA00033239"/>
    </source>
</evidence>
<dbReference type="PANTHER" id="PTHR43520:SF8">
    <property type="entry name" value="P-TYPE CU(+) TRANSPORTER"/>
    <property type="match status" value="1"/>
</dbReference>
<dbReference type="PROSITE" id="PS01047">
    <property type="entry name" value="HMA_1"/>
    <property type="match status" value="1"/>
</dbReference>
<dbReference type="InterPro" id="IPR059000">
    <property type="entry name" value="ATPase_P-type_domA"/>
</dbReference>
<evidence type="ECO:0000256" key="6">
    <source>
        <dbReference type="ARBA" id="ARBA00022553"/>
    </source>
</evidence>
<comment type="catalytic activity">
    <reaction evidence="19">
        <text>Cu(+)(in) + ATP + H2O = Cu(+)(out) + ADP + phosphate + H(+)</text>
        <dbReference type="Rhea" id="RHEA:25792"/>
        <dbReference type="ChEBI" id="CHEBI:15377"/>
        <dbReference type="ChEBI" id="CHEBI:15378"/>
        <dbReference type="ChEBI" id="CHEBI:30616"/>
        <dbReference type="ChEBI" id="CHEBI:43474"/>
        <dbReference type="ChEBI" id="CHEBI:49552"/>
        <dbReference type="ChEBI" id="CHEBI:456216"/>
        <dbReference type="EC" id="7.2.2.8"/>
    </reaction>
</comment>
<dbReference type="CDD" id="cd02094">
    <property type="entry name" value="P-type_ATPase_Cu-like"/>
    <property type="match status" value="1"/>
</dbReference>
<keyword evidence="11 20" id="KW-0067">ATP-binding</keyword>
<keyword evidence="8 20" id="KW-0479">Metal-binding</keyword>
<evidence type="ECO:0000256" key="15">
    <source>
        <dbReference type="ARBA" id="ARBA00023008"/>
    </source>
</evidence>
<dbReference type="GO" id="GO:0005524">
    <property type="term" value="F:ATP binding"/>
    <property type="evidence" value="ECO:0007669"/>
    <property type="project" value="UniProtKB-UniRule"/>
</dbReference>
<dbReference type="Gene3D" id="3.30.70.100">
    <property type="match status" value="1"/>
</dbReference>
<dbReference type="GO" id="GO:0005507">
    <property type="term" value="F:copper ion binding"/>
    <property type="evidence" value="ECO:0007669"/>
    <property type="project" value="TreeGrafter"/>
</dbReference>
<keyword evidence="6" id="KW-0597">Phosphoprotein</keyword>
<dbReference type="NCBIfam" id="TIGR01525">
    <property type="entry name" value="ATPase-IB_hvy"/>
    <property type="match status" value="1"/>
</dbReference>
<accession>A0A7X6DUK7</accession>
<evidence type="ECO:0000256" key="14">
    <source>
        <dbReference type="ARBA" id="ARBA00022989"/>
    </source>
</evidence>
<keyword evidence="4" id="KW-0813">Transport</keyword>
<dbReference type="PROSITE" id="PS50846">
    <property type="entry name" value="HMA_2"/>
    <property type="match status" value="1"/>
</dbReference>
<evidence type="ECO:0000256" key="10">
    <source>
        <dbReference type="ARBA" id="ARBA00022796"/>
    </source>
</evidence>
<dbReference type="InterPro" id="IPR023298">
    <property type="entry name" value="ATPase_P-typ_TM_dom_sf"/>
</dbReference>
<organism evidence="23 24">
    <name type="scientific">Candidatus Manganitrophus noduliformans</name>
    <dbReference type="NCBI Taxonomy" id="2606439"/>
    <lineage>
        <taxon>Bacteria</taxon>
        <taxon>Pseudomonadati</taxon>
        <taxon>Nitrospirota</taxon>
        <taxon>Nitrospiria</taxon>
        <taxon>Candidatus Troglogloeales</taxon>
        <taxon>Candidatus Manganitrophaceae</taxon>
        <taxon>Candidatus Manganitrophus</taxon>
    </lineage>
</organism>
<evidence type="ECO:0000256" key="3">
    <source>
        <dbReference type="ARBA" id="ARBA00012517"/>
    </source>
</evidence>
<dbReference type="SUPFAM" id="SSF81653">
    <property type="entry name" value="Calcium ATPase, transduction domain A"/>
    <property type="match status" value="1"/>
</dbReference>
<evidence type="ECO:0000256" key="20">
    <source>
        <dbReference type="RuleBase" id="RU362081"/>
    </source>
</evidence>
<evidence type="ECO:0000256" key="13">
    <source>
        <dbReference type="ARBA" id="ARBA00022967"/>
    </source>
</evidence>
<evidence type="ECO:0000256" key="2">
    <source>
        <dbReference type="ARBA" id="ARBA00006024"/>
    </source>
</evidence>
<feature type="transmembrane region" description="Helical" evidence="20">
    <location>
        <begin position="146"/>
        <end position="163"/>
    </location>
</feature>
<dbReference type="FunFam" id="2.70.150.10:FF:000020">
    <property type="entry name" value="Copper-exporting P-type ATPase A"/>
    <property type="match status" value="1"/>
</dbReference>
<evidence type="ECO:0000256" key="16">
    <source>
        <dbReference type="ARBA" id="ARBA00023065"/>
    </source>
</evidence>
<dbReference type="Proteomes" id="UP000534783">
    <property type="component" value="Unassembled WGS sequence"/>
</dbReference>
<sequence>MEKSNLATTTEPNRQEQTLRISGMTCASCVRRIEKALMKVPGVKEATVNLVTEKAHVFYDATEAETDQLRAAVEKAGYEVRDGPDAPSKQTPAINPTDLDHERGRSQDRERQQQIDDLRRKWQISLPIGILMMALMYLPLLLDIRLLAPLFLIAASVVQFWAGGDFYRAAWAAAKHGTTNMNTLVAVGTSAAYGYSAFVTLWPDLAARWGLPFHLYYETAVLIVALILLGRWLEARAKSRTGAAIQALMGLRAKTARRLRDGIEQDVPIEQVQVGDLIRVRPGEKVPVDGVIIEGRSTLDESMLTGESLPVEKGPKDPVIGATLNKTGSFLFKATQVGQETALAHIIRLVEEAQGSKAPIQRLADTISGYFVPIVLVLAALTFVIWLAFGPSLIFALTAAIAVLIIACPCALGLATPTAMMVGIGKAAEHGILVKGGEALEQARRIDTLVLDKTGTLTHGRPTVTEIVVRNGMTKEALLRLAAAAEVGSEHPLGEAVVNKAEEEGLNLPSVDAFEAAPGKGIRAEVQGRQILLGNRAWMRERTIFTEDLDLKAEELAGRGATPVYVAVDGEAAGLLAVADTLKPESQEAVAQLKALGLNVWMLTGDHRATAGAIARQVGIEHVLAEVRPEEKAAKVKALQAQGKIVAMVGDGINDAPALAQADLGIAVGTGTDVAMAASDITLIGGDLRNIVTAIALSRKTVGKIKQGLFWAFAYNIALIPVAMGAIYPLLGVLLNPVLAAAAMAMSSVSVVANALRLRRFRPPQTAEEILHPSLRDSLGEYAFLAGLILAALLIGAAAFYFAPADHTIHPGL</sequence>
<feature type="region of interest" description="Disordered" evidence="21">
    <location>
        <begin position="79"/>
        <end position="114"/>
    </location>
</feature>
<keyword evidence="7 20" id="KW-0812">Transmembrane</keyword>
<keyword evidence="17 20" id="KW-0472">Membrane</keyword>
<evidence type="ECO:0000256" key="21">
    <source>
        <dbReference type="SAM" id="MobiDB-lite"/>
    </source>
</evidence>
<dbReference type="NCBIfam" id="TIGR01511">
    <property type="entry name" value="ATPase-IB1_Cu"/>
    <property type="match status" value="1"/>
</dbReference>
<dbReference type="Gene3D" id="3.40.50.1000">
    <property type="entry name" value="HAD superfamily/HAD-like"/>
    <property type="match status" value="1"/>
</dbReference>
<feature type="transmembrane region" description="Helical" evidence="20">
    <location>
        <begin position="394"/>
        <end position="416"/>
    </location>
</feature>
<feature type="transmembrane region" description="Helical" evidence="20">
    <location>
        <begin position="782"/>
        <end position="803"/>
    </location>
</feature>
<evidence type="ECO:0000313" key="24">
    <source>
        <dbReference type="Proteomes" id="UP000534783"/>
    </source>
</evidence>
<feature type="transmembrane region" description="Helical" evidence="20">
    <location>
        <begin position="737"/>
        <end position="756"/>
    </location>
</feature>
<feature type="transmembrane region" description="Helical" evidence="20">
    <location>
        <begin position="215"/>
        <end position="233"/>
    </location>
</feature>
<comment type="similarity">
    <text evidence="2 20">Belongs to the cation transport ATPase (P-type) (TC 3.A.3) family. Type IB subfamily.</text>
</comment>
<keyword evidence="9 20" id="KW-0547">Nucleotide-binding</keyword>
<dbReference type="InterPro" id="IPR044492">
    <property type="entry name" value="P_typ_ATPase_HD_dom"/>
</dbReference>
<dbReference type="PRINTS" id="PR00119">
    <property type="entry name" value="CATATPASE"/>
</dbReference>
<evidence type="ECO:0000256" key="19">
    <source>
        <dbReference type="ARBA" id="ARBA00049289"/>
    </source>
</evidence>
<dbReference type="InterPro" id="IPR023299">
    <property type="entry name" value="ATPase_P-typ_cyto_dom_N"/>
</dbReference>
<dbReference type="InterPro" id="IPR027256">
    <property type="entry name" value="P-typ_ATPase_IB"/>
</dbReference>
<dbReference type="Pfam" id="PF00122">
    <property type="entry name" value="E1-E2_ATPase"/>
    <property type="match status" value="1"/>
</dbReference>
<dbReference type="RefSeq" id="WP_168063195.1">
    <property type="nucleotide sequence ID" value="NZ_VTOW01000005.1"/>
</dbReference>
<protein>
    <recommendedName>
        <fullName evidence="3">P-type Cu(+) transporter</fullName>
        <ecNumber evidence="3">7.2.2.8</ecNumber>
    </recommendedName>
    <alternativeName>
        <fullName evidence="18">Cu(+)-exporting ATPase</fullName>
    </alternativeName>
</protein>
<evidence type="ECO:0000256" key="9">
    <source>
        <dbReference type="ARBA" id="ARBA00022741"/>
    </source>
</evidence>
<evidence type="ECO:0000256" key="4">
    <source>
        <dbReference type="ARBA" id="ARBA00022448"/>
    </source>
</evidence>
<dbReference type="SFLD" id="SFLDG00002">
    <property type="entry name" value="C1.7:_P-type_atpase_like"/>
    <property type="match status" value="1"/>
</dbReference>
<dbReference type="FunFam" id="3.30.70.100:FF:000005">
    <property type="entry name" value="Copper-exporting P-type ATPase A"/>
    <property type="match status" value="1"/>
</dbReference>
<dbReference type="GO" id="GO:0043682">
    <property type="term" value="F:P-type divalent copper transporter activity"/>
    <property type="evidence" value="ECO:0007669"/>
    <property type="project" value="TreeGrafter"/>
</dbReference>
<dbReference type="SUPFAM" id="SSF81665">
    <property type="entry name" value="Calcium ATPase, transmembrane domain M"/>
    <property type="match status" value="1"/>
</dbReference>
<dbReference type="GO" id="GO:0060003">
    <property type="term" value="P:copper ion export"/>
    <property type="evidence" value="ECO:0007669"/>
    <property type="project" value="UniProtKB-ARBA"/>
</dbReference>
<keyword evidence="5 20" id="KW-1003">Cell membrane</keyword>
<dbReference type="SUPFAM" id="SSF56784">
    <property type="entry name" value="HAD-like"/>
    <property type="match status" value="1"/>
</dbReference>